<dbReference type="Pfam" id="PF02348">
    <property type="entry name" value="CTP_transf_3"/>
    <property type="match status" value="1"/>
</dbReference>
<proteinExistence type="predicted"/>
<protein>
    <submittedName>
        <fullName evidence="1">Acylneuraminate cytidylyltransferase family protein</fullName>
        <ecNumber evidence="1">2.7.7.-</ecNumber>
    </submittedName>
</protein>
<dbReference type="SUPFAM" id="SSF53448">
    <property type="entry name" value="Nucleotide-diphospho-sugar transferases"/>
    <property type="match status" value="1"/>
</dbReference>
<dbReference type="PANTHER" id="PTHR21485:SF6">
    <property type="entry name" value="N-ACYLNEURAMINATE CYTIDYLYLTRANSFERASE-RELATED"/>
    <property type="match status" value="1"/>
</dbReference>
<dbReference type="Gene3D" id="3.90.550.10">
    <property type="entry name" value="Spore Coat Polysaccharide Biosynthesis Protein SpsA, Chain A"/>
    <property type="match status" value="1"/>
</dbReference>
<keyword evidence="1" id="KW-0548">Nucleotidyltransferase</keyword>
<gene>
    <name evidence="1" type="ORF">V6668_27285</name>
</gene>
<reference evidence="1 2" key="1">
    <citation type="submission" date="2024-02" db="EMBL/GenBank/DDBJ databases">
        <title>Complete sequences of two Paenibacillus sp. strains and one Lysinibacillus strain isolated from the environment on STAA medium highlight biotechnological potential.</title>
        <authorList>
            <person name="Attere S.A."/>
            <person name="Piche L.C."/>
            <person name="Intertaglia L."/>
            <person name="Lami R."/>
            <person name="Charette S.J."/>
            <person name="Vincent A.T."/>
        </authorList>
    </citation>
    <scope>NUCLEOTIDE SEQUENCE [LARGE SCALE GENOMIC DNA]</scope>
    <source>
        <strain evidence="1 2">Y5S-7</strain>
    </source>
</reference>
<dbReference type="CDD" id="cd02513">
    <property type="entry name" value="CMP-NeuAc_Synthase"/>
    <property type="match status" value="1"/>
</dbReference>
<accession>A0ABD8ARB1</accession>
<organism evidence="1 2">
    <name type="scientific">Paenibacillus amylolyticus</name>
    <dbReference type="NCBI Taxonomy" id="1451"/>
    <lineage>
        <taxon>Bacteria</taxon>
        <taxon>Bacillati</taxon>
        <taxon>Bacillota</taxon>
        <taxon>Bacilli</taxon>
        <taxon>Bacillales</taxon>
        <taxon>Paenibacillaceae</taxon>
        <taxon>Paenibacillus</taxon>
    </lineage>
</organism>
<dbReference type="GeneID" id="93479256"/>
<dbReference type="InterPro" id="IPR029044">
    <property type="entry name" value="Nucleotide-diphossugar_trans"/>
</dbReference>
<evidence type="ECO:0000313" key="1">
    <source>
        <dbReference type="EMBL" id="WWP20086.1"/>
    </source>
</evidence>
<dbReference type="InterPro" id="IPR003329">
    <property type="entry name" value="Cytidylyl_trans"/>
</dbReference>
<dbReference type="EMBL" id="CP145892">
    <property type="protein sequence ID" value="WWP20086.1"/>
    <property type="molecule type" value="Genomic_DNA"/>
</dbReference>
<dbReference type="Proteomes" id="UP001364764">
    <property type="component" value="Chromosome"/>
</dbReference>
<dbReference type="RefSeq" id="WP_192135044.1">
    <property type="nucleotide sequence ID" value="NZ_CP145892.1"/>
</dbReference>
<evidence type="ECO:0000313" key="2">
    <source>
        <dbReference type="Proteomes" id="UP001364764"/>
    </source>
</evidence>
<dbReference type="AlphaFoldDB" id="A0ABD8ARB1"/>
<sequence length="233" mass="26574">MNKTAKCLAVIPARGGSKGLLRKNIRILGGNPLIKYTIEAALKSRCMDGVVVSTDNNEIASIAKLAGADVPFLRPEELATDQAASIDVLQHAVHFYELKLNLHFQYIMLLQPTSPLRNDYDIREAYNLFITQKADSLQSVTLADTHPYLLREWNQGIIQPYLKDQVENLRRQELPDLYMLNGAIYIIKRDLLMIENLMIGPKNIGYVMPKERSVDIDDEMDLKWAEFLMQNRV</sequence>
<name>A0ABD8ARB1_PAEAM</name>
<dbReference type="InterPro" id="IPR050793">
    <property type="entry name" value="CMP-NeuNAc_synthase"/>
</dbReference>
<keyword evidence="1" id="KW-0808">Transferase</keyword>
<dbReference type="GO" id="GO:0016779">
    <property type="term" value="F:nucleotidyltransferase activity"/>
    <property type="evidence" value="ECO:0007669"/>
    <property type="project" value="UniProtKB-KW"/>
</dbReference>
<dbReference type="EC" id="2.7.7.-" evidence="1"/>
<dbReference type="PANTHER" id="PTHR21485">
    <property type="entry name" value="HAD SUPERFAMILY MEMBERS CMAS AND KDSC"/>
    <property type="match status" value="1"/>
</dbReference>